<reference evidence="1" key="1">
    <citation type="submission" date="2020-01" db="EMBL/GenBank/DDBJ databases">
        <title>Identification and distribution of gene clusters putatively required for synthesis of sphingolipid metabolism inhibitors in phylogenetically diverse species of the filamentous fungus Fusarium.</title>
        <authorList>
            <person name="Kim H.-S."/>
            <person name="Busman M."/>
            <person name="Brown D.W."/>
            <person name="Divon H."/>
            <person name="Uhlig S."/>
            <person name="Proctor R.H."/>
        </authorList>
    </citation>
    <scope>NUCLEOTIDE SEQUENCE</scope>
    <source>
        <strain evidence="1">NRRL 53441</strain>
    </source>
</reference>
<evidence type="ECO:0000313" key="1">
    <source>
        <dbReference type="EMBL" id="KAF4457238.1"/>
    </source>
</evidence>
<keyword evidence="2" id="KW-1185">Reference proteome</keyword>
<dbReference type="AlphaFoldDB" id="A0A8H4KWV6"/>
<gene>
    <name evidence="1" type="ORF">F53441_802</name>
</gene>
<evidence type="ECO:0000313" key="2">
    <source>
        <dbReference type="Proteomes" id="UP000605986"/>
    </source>
</evidence>
<proteinExistence type="predicted"/>
<dbReference type="Proteomes" id="UP000605986">
    <property type="component" value="Unassembled WGS sequence"/>
</dbReference>
<dbReference type="EMBL" id="JAADJG010000031">
    <property type="protein sequence ID" value="KAF4457238.1"/>
    <property type="molecule type" value="Genomic_DNA"/>
</dbReference>
<comment type="caution">
    <text evidence="1">The sequence shown here is derived from an EMBL/GenBank/DDBJ whole genome shotgun (WGS) entry which is preliminary data.</text>
</comment>
<accession>A0A8H4KWV6</accession>
<sequence>MPYELRLQIWNAAYLPSKPDYCGLQVMIPFLTVDSDSWDGGASRLENIALEFDSIWNVGLPDYFYDLVKENFAWGVLADCLFKLACDLLSSEPLGLWVIDKSARWRSKSTKEPKTIYRDCGGEYVEVDWDDAYCGSKAGKPVGAKEFIEEFCMAYNDDSDEVYIT</sequence>
<organism evidence="1 2">
    <name type="scientific">Fusarium austroafricanum</name>
    <dbReference type="NCBI Taxonomy" id="2364996"/>
    <lineage>
        <taxon>Eukaryota</taxon>
        <taxon>Fungi</taxon>
        <taxon>Dikarya</taxon>
        <taxon>Ascomycota</taxon>
        <taxon>Pezizomycotina</taxon>
        <taxon>Sordariomycetes</taxon>
        <taxon>Hypocreomycetidae</taxon>
        <taxon>Hypocreales</taxon>
        <taxon>Nectriaceae</taxon>
        <taxon>Fusarium</taxon>
        <taxon>Fusarium concolor species complex</taxon>
    </lineage>
</organism>
<protein>
    <submittedName>
        <fullName evidence="1">Tetracycline resistance protein</fullName>
    </submittedName>
</protein>
<name>A0A8H4KWV6_9HYPO</name>